<evidence type="ECO:0008006" key="11">
    <source>
        <dbReference type="Google" id="ProtNLM"/>
    </source>
</evidence>
<comment type="subcellular location">
    <subcellularLocation>
        <location evidence="1">Lysosome membrane</location>
    </subcellularLocation>
</comment>
<dbReference type="InterPro" id="IPR028084">
    <property type="entry name" value="FNIP_N_dom"/>
</dbReference>
<dbReference type="GO" id="GO:0005765">
    <property type="term" value="C:lysosomal membrane"/>
    <property type="evidence" value="ECO:0007669"/>
    <property type="project" value="UniProtKB-SubCell"/>
</dbReference>
<evidence type="ECO:0000313" key="10">
    <source>
        <dbReference type="Proteomes" id="UP000054408"/>
    </source>
</evidence>
<dbReference type="Pfam" id="PF14636">
    <property type="entry name" value="FNIP_N"/>
    <property type="match status" value="1"/>
</dbReference>
<evidence type="ECO:0000256" key="2">
    <source>
        <dbReference type="ARBA" id="ARBA00007541"/>
    </source>
</evidence>
<dbReference type="AlphaFoldDB" id="A0A0L0DGD0"/>
<evidence type="ECO:0000256" key="4">
    <source>
        <dbReference type="ARBA" id="ARBA00023228"/>
    </source>
</evidence>
<comment type="similarity">
    <text evidence="2">Belongs to the FNIP family.</text>
</comment>
<evidence type="ECO:0000256" key="1">
    <source>
        <dbReference type="ARBA" id="ARBA00004656"/>
    </source>
</evidence>
<accession>A0A0L0DGD0</accession>
<dbReference type="InterPro" id="IPR028086">
    <property type="entry name" value="FNIP_C_dom"/>
</dbReference>
<dbReference type="RefSeq" id="XP_013756058.1">
    <property type="nucleotide sequence ID" value="XM_013900604.1"/>
</dbReference>
<feature type="compositionally biased region" description="Low complexity" evidence="5">
    <location>
        <begin position="71"/>
        <end position="98"/>
    </location>
</feature>
<dbReference type="Pfam" id="PF14638">
    <property type="entry name" value="FNIP_C"/>
    <property type="match status" value="1"/>
</dbReference>
<evidence type="ECO:0000259" key="8">
    <source>
        <dbReference type="Pfam" id="PF14638"/>
    </source>
</evidence>
<evidence type="ECO:0000313" key="9">
    <source>
        <dbReference type="EMBL" id="KNC51389.1"/>
    </source>
</evidence>
<feature type="domain" description="Folliculin-interacting protein C-terminal" evidence="8">
    <location>
        <begin position="708"/>
        <end position="908"/>
    </location>
</feature>
<dbReference type="GO" id="GO:0051087">
    <property type="term" value="F:protein-folding chaperone binding"/>
    <property type="evidence" value="ECO:0007669"/>
    <property type="project" value="TreeGrafter"/>
</dbReference>
<dbReference type="InterPro" id="IPR026156">
    <property type="entry name" value="FNIP_fam"/>
</dbReference>
<name>A0A0L0DGD0_THETB</name>
<keyword evidence="4" id="KW-0458">Lysosome</keyword>
<evidence type="ECO:0000256" key="5">
    <source>
        <dbReference type="SAM" id="MobiDB-lite"/>
    </source>
</evidence>
<dbReference type="STRING" id="461836.A0A0L0DGD0"/>
<protein>
    <recommendedName>
        <fullName evidence="11">UDENN FNIP1/2-type domain-containing protein</fullName>
    </recommendedName>
</protein>
<feature type="compositionally biased region" description="Low complexity" evidence="5">
    <location>
        <begin position="205"/>
        <end position="245"/>
    </location>
</feature>
<feature type="region of interest" description="Disordered" evidence="5">
    <location>
        <begin position="619"/>
        <end position="646"/>
    </location>
</feature>
<feature type="region of interest" description="Disordered" evidence="5">
    <location>
        <begin position="173"/>
        <end position="192"/>
    </location>
</feature>
<reference evidence="9 10" key="1">
    <citation type="submission" date="2010-05" db="EMBL/GenBank/DDBJ databases">
        <title>The Genome Sequence of Thecamonas trahens ATCC 50062.</title>
        <authorList>
            <consortium name="The Broad Institute Genome Sequencing Platform"/>
            <person name="Russ C."/>
            <person name="Cuomo C."/>
            <person name="Shea T."/>
            <person name="Young S.K."/>
            <person name="Zeng Q."/>
            <person name="Koehrsen M."/>
            <person name="Haas B."/>
            <person name="Borodovsky M."/>
            <person name="Guigo R."/>
            <person name="Alvarado L."/>
            <person name="Berlin A."/>
            <person name="Bochicchio J."/>
            <person name="Borenstein D."/>
            <person name="Chapman S."/>
            <person name="Chen Z."/>
            <person name="Freedman E."/>
            <person name="Gellesch M."/>
            <person name="Goldberg J."/>
            <person name="Griggs A."/>
            <person name="Gujja S."/>
            <person name="Heilman E."/>
            <person name="Heiman D."/>
            <person name="Hepburn T."/>
            <person name="Howarth C."/>
            <person name="Jen D."/>
            <person name="Larson L."/>
            <person name="Mehta T."/>
            <person name="Park D."/>
            <person name="Pearson M."/>
            <person name="Roberts A."/>
            <person name="Saif S."/>
            <person name="Shenoy N."/>
            <person name="Sisk P."/>
            <person name="Stolte C."/>
            <person name="Sykes S."/>
            <person name="Thomson T."/>
            <person name="Walk T."/>
            <person name="White J."/>
            <person name="Yandava C."/>
            <person name="Burger G."/>
            <person name="Gray M.W."/>
            <person name="Holland P.W.H."/>
            <person name="King N."/>
            <person name="Lang F.B.F."/>
            <person name="Roger A.J."/>
            <person name="Ruiz-Trillo I."/>
            <person name="Lander E."/>
            <person name="Nusbaum C."/>
        </authorList>
    </citation>
    <scope>NUCLEOTIDE SEQUENCE [LARGE SCALE GENOMIC DNA]</scope>
    <source>
        <strain evidence="9 10">ATCC 50062</strain>
    </source>
</reference>
<feature type="region of interest" description="Disordered" evidence="5">
    <location>
        <begin position="32"/>
        <end position="130"/>
    </location>
</feature>
<dbReference type="eggNOG" id="KOG3693">
    <property type="taxonomic scope" value="Eukaryota"/>
</dbReference>
<dbReference type="PANTHER" id="PTHR21634:SF9">
    <property type="entry name" value="RE13835P"/>
    <property type="match status" value="1"/>
</dbReference>
<feature type="compositionally biased region" description="Low complexity" evidence="5">
    <location>
        <begin position="108"/>
        <end position="121"/>
    </location>
</feature>
<keyword evidence="10" id="KW-1185">Reference proteome</keyword>
<evidence type="ECO:0000256" key="3">
    <source>
        <dbReference type="ARBA" id="ARBA00023136"/>
    </source>
</evidence>
<keyword evidence="3" id="KW-0472">Membrane</keyword>
<dbReference type="PRINTS" id="PR02073">
    <property type="entry name" value="FOLLICULNIP1"/>
</dbReference>
<organism evidence="9 10">
    <name type="scientific">Thecamonas trahens ATCC 50062</name>
    <dbReference type="NCBI Taxonomy" id="461836"/>
    <lineage>
        <taxon>Eukaryota</taxon>
        <taxon>Apusozoa</taxon>
        <taxon>Apusomonadida</taxon>
        <taxon>Apusomonadidae</taxon>
        <taxon>Thecamonas</taxon>
    </lineage>
</organism>
<feature type="compositionally biased region" description="Pro residues" evidence="5">
    <location>
        <begin position="43"/>
        <end position="53"/>
    </location>
</feature>
<evidence type="ECO:0000259" key="6">
    <source>
        <dbReference type="Pfam" id="PF14636"/>
    </source>
</evidence>
<dbReference type="PANTHER" id="PTHR21634">
    <property type="entry name" value="RE13835P"/>
    <property type="match status" value="1"/>
</dbReference>
<dbReference type="InterPro" id="IPR028085">
    <property type="entry name" value="FNIP_mid_dom"/>
</dbReference>
<feature type="region of interest" description="Disordered" evidence="5">
    <location>
        <begin position="204"/>
        <end position="275"/>
    </location>
</feature>
<feature type="compositionally biased region" description="Low complexity" evidence="5">
    <location>
        <begin position="252"/>
        <end position="265"/>
    </location>
</feature>
<dbReference type="Pfam" id="PF14637">
    <property type="entry name" value="FNIP_M"/>
    <property type="match status" value="1"/>
</dbReference>
<dbReference type="Proteomes" id="UP000054408">
    <property type="component" value="Unassembled WGS sequence"/>
</dbReference>
<gene>
    <name evidence="9" type="ORF">AMSG_07572</name>
</gene>
<proteinExistence type="inferred from homology"/>
<feature type="domain" description="Folliculin-interacting protein middle" evidence="7">
    <location>
        <begin position="402"/>
        <end position="551"/>
    </location>
</feature>
<dbReference type="GO" id="GO:0042030">
    <property type="term" value="F:ATPase inhibitor activity"/>
    <property type="evidence" value="ECO:0007669"/>
    <property type="project" value="TreeGrafter"/>
</dbReference>
<dbReference type="GeneID" id="25566463"/>
<sequence>MGRSAWLPPPESDPSALRLLVYQQSGSKGGVVLYDSLAGSSPSPSPTPSPPGSPSRGTDATGLPPRRRPISAMSASAAAARGGRSSRGSSVASSTTSAKRPPVPPRSAAGAAHTGGATTPPRSRPPSIIPEMMFGATPLLTKGDNIKIHVLRHPRRVLVSSVLTVTVTLPPQRVRSRASRPRSGSFTDSALKCGSRSSFRMSPYATCSSSSGTAASASATLRTRSASARSPRSPNAALQAARAAAVTKVRSRSPSDGKSPSSGKPAGDEDDDDDDDYILLPPRVLRTNFALGILFEVEHAPALERLVFAHFPLLECMLASLRRELLPVLTAMVHHPLRVLGLVDEATAAAAAAAVATPGFPVSCYAASKRSLGGASRSQLPRLARGALFRTPPLPQLLVATLDSVWRLYTAPRLAEPLWLTVVAFPSARMRALSELMEHLLWAASGVLAGPKAQTRSRSFLAAAITAVLTSHLGWVSTVAPAGFELDALARPHIGYRHRPHSDPGLAQLCELFGKGGGRSMVSRTVVVGKDKAKVLRLMAVLSYFIRSGEVFQRLMEMAPFSESDAVDSPGSAVSFTTELDADVATDAGTPAGSDADEPPAADVTTAAWSVVGRSVDVDATDATPDADEAPVLRNSDGKSSGASLDLESAAKAARRAELVEATLRALPDATRQRLSVVPMPGTAYEAVVPAAGAGEKTSALPAPDLRTASLGRALFGGYLAKFAPEFVLSGVPRFDVVEHSNAELHSELTRVLHKKDPEFGSELVLVDIDAGSVSRLALCTPTETANASPNAMDLVLHPVVAAEHIRATLDAVVAFASLDMPPDSAVVLIEDRLQEAFLKARLVAQAAEALVTADAAAGPSSGLSLALDGSRGAQRVAVTPEELANRLHYPPSDIPLLFAAGSLVSPKCSRALIDLAPLADEAPQRVERDAIMAWRAKMAEYEAYM</sequence>
<dbReference type="EMBL" id="GL349467">
    <property type="protein sequence ID" value="KNC51389.1"/>
    <property type="molecule type" value="Genomic_DNA"/>
</dbReference>
<dbReference type="OrthoDB" id="10051712at2759"/>
<evidence type="ECO:0000259" key="7">
    <source>
        <dbReference type="Pfam" id="PF14637"/>
    </source>
</evidence>
<feature type="domain" description="Folliculin-interacting protein N-terminal" evidence="6">
    <location>
        <begin position="17"/>
        <end position="156"/>
    </location>
</feature>